<reference evidence="2 3" key="1">
    <citation type="submission" date="2021-06" db="EMBL/GenBank/DDBJ databases">
        <authorList>
            <person name="Palmer J.M."/>
        </authorList>
    </citation>
    <scope>NUCLEOTIDE SEQUENCE [LARGE SCALE GENOMIC DNA]</scope>
    <source>
        <strain evidence="2 3">CL_MEX2019</strain>
        <tissue evidence="2">Muscle</tissue>
    </source>
</reference>
<dbReference type="Proteomes" id="UP001352852">
    <property type="component" value="Unassembled WGS sequence"/>
</dbReference>
<feature type="signal peptide" evidence="1">
    <location>
        <begin position="1"/>
        <end position="25"/>
    </location>
</feature>
<evidence type="ECO:0000256" key="1">
    <source>
        <dbReference type="SAM" id="SignalP"/>
    </source>
</evidence>
<sequence>MCSFSFSSFATKLISTHFILILCNSTSFVQLPEKAAFVYEHAAASSAFRFFYKPLMHVQCFQRGLTYIQTQEPVSESKSERGREWEQLLSSNHKEAHIFKLGGHKGNSSIQLAYEIGSNYPESALSSARKLSFIFFILHYILHTGVGQ</sequence>
<gene>
    <name evidence="2" type="ORF">CHARACLAT_033542</name>
</gene>
<organism evidence="2 3">
    <name type="scientific">Characodon lateralis</name>
    <dbReference type="NCBI Taxonomy" id="208331"/>
    <lineage>
        <taxon>Eukaryota</taxon>
        <taxon>Metazoa</taxon>
        <taxon>Chordata</taxon>
        <taxon>Craniata</taxon>
        <taxon>Vertebrata</taxon>
        <taxon>Euteleostomi</taxon>
        <taxon>Actinopterygii</taxon>
        <taxon>Neopterygii</taxon>
        <taxon>Teleostei</taxon>
        <taxon>Neoteleostei</taxon>
        <taxon>Acanthomorphata</taxon>
        <taxon>Ovalentaria</taxon>
        <taxon>Atherinomorphae</taxon>
        <taxon>Cyprinodontiformes</taxon>
        <taxon>Goodeidae</taxon>
        <taxon>Characodon</taxon>
    </lineage>
</organism>
<feature type="chain" id="PRO_5047141741" evidence="1">
    <location>
        <begin position="26"/>
        <end position="148"/>
    </location>
</feature>
<accession>A0ABU7EQ38</accession>
<keyword evidence="3" id="KW-1185">Reference proteome</keyword>
<comment type="caution">
    <text evidence="2">The sequence shown here is derived from an EMBL/GenBank/DDBJ whole genome shotgun (WGS) entry which is preliminary data.</text>
</comment>
<evidence type="ECO:0000313" key="2">
    <source>
        <dbReference type="EMBL" id="MED6289166.1"/>
    </source>
</evidence>
<keyword evidence="1" id="KW-0732">Signal</keyword>
<name>A0ABU7EQ38_9TELE</name>
<evidence type="ECO:0000313" key="3">
    <source>
        <dbReference type="Proteomes" id="UP001352852"/>
    </source>
</evidence>
<protein>
    <submittedName>
        <fullName evidence="2">Uncharacterized protein</fullName>
    </submittedName>
</protein>
<dbReference type="EMBL" id="JAHUTJ010064840">
    <property type="protein sequence ID" value="MED6289166.1"/>
    <property type="molecule type" value="Genomic_DNA"/>
</dbReference>
<proteinExistence type="predicted"/>